<accession>A0A930YUC4</accession>
<dbReference type="Proteomes" id="UP000694480">
    <property type="component" value="Unassembled WGS sequence"/>
</dbReference>
<dbReference type="InterPro" id="IPR003646">
    <property type="entry name" value="SH3-like_bac-type"/>
</dbReference>
<dbReference type="SUPFAM" id="SSF50044">
    <property type="entry name" value="SH3-domain"/>
    <property type="match status" value="1"/>
</dbReference>
<dbReference type="InterPro" id="IPR036028">
    <property type="entry name" value="SH3-like_dom_sf"/>
</dbReference>
<keyword evidence="3" id="KW-1185">Reference proteome</keyword>
<dbReference type="SMART" id="SM00287">
    <property type="entry name" value="SH3b"/>
    <property type="match status" value="1"/>
</dbReference>
<evidence type="ECO:0000259" key="1">
    <source>
        <dbReference type="PROSITE" id="PS51781"/>
    </source>
</evidence>
<dbReference type="AlphaFoldDB" id="A0A930YUC4"/>
<comment type="caution">
    <text evidence="2">The sequence shown here is derived from an EMBL/GenBank/DDBJ whole genome shotgun (WGS) entry which is preliminary data.</text>
</comment>
<evidence type="ECO:0000313" key="2">
    <source>
        <dbReference type="EMBL" id="MBF5026518.1"/>
    </source>
</evidence>
<dbReference type="Pfam" id="PF08239">
    <property type="entry name" value="SH3_3"/>
    <property type="match status" value="1"/>
</dbReference>
<organism evidence="2 3">
    <name type="scientific">Planobacterium oryzisoli</name>
    <dbReference type="NCBI Taxonomy" id="2771435"/>
    <lineage>
        <taxon>Bacteria</taxon>
        <taxon>Pseudomonadati</taxon>
        <taxon>Bacteroidota</taxon>
        <taxon>Flavobacteriia</taxon>
        <taxon>Flavobacteriales</taxon>
        <taxon>Weeksellaceae</taxon>
        <taxon>Chryseobacterium group</taxon>
        <taxon>Chryseobacterium</taxon>
    </lineage>
</organism>
<reference evidence="2" key="1">
    <citation type="submission" date="2020-11" db="EMBL/GenBank/DDBJ databases">
        <title>Genome seq and assembly of Planobacterium sp.</title>
        <authorList>
            <person name="Chhetri G."/>
        </authorList>
    </citation>
    <scope>NUCLEOTIDE SEQUENCE</scope>
    <source>
        <strain evidence="2">GCR5</strain>
    </source>
</reference>
<dbReference type="Gene3D" id="2.30.30.40">
    <property type="entry name" value="SH3 Domains"/>
    <property type="match status" value="1"/>
</dbReference>
<dbReference type="PROSITE" id="PS51781">
    <property type="entry name" value="SH3B"/>
    <property type="match status" value="1"/>
</dbReference>
<name>A0A930YUC4_9FLAO</name>
<protein>
    <submittedName>
        <fullName evidence="2">SH3 domain-containing protein</fullName>
    </submittedName>
</protein>
<sequence length="139" mass="14939">MSELQNKYASVIAAAQSSAIDQLQVNEQNGVLYITGNAVSSDAKDAVWNALGMIDATYTANDINIDVQITGITPGTNLVVNTESSNLNVREEPSTDAPVIGKAAKGELVTLVEQSSQDWWRIKTSEGVEGFAYARYLKV</sequence>
<dbReference type="EMBL" id="JADKYY010000002">
    <property type="protein sequence ID" value="MBF5026518.1"/>
    <property type="molecule type" value="Genomic_DNA"/>
</dbReference>
<dbReference type="RefSeq" id="WP_194738455.1">
    <property type="nucleotide sequence ID" value="NZ_JADKYY010000002.1"/>
</dbReference>
<evidence type="ECO:0000313" key="3">
    <source>
        <dbReference type="Proteomes" id="UP000694480"/>
    </source>
</evidence>
<gene>
    <name evidence="2" type="ORF">IC612_01745</name>
</gene>
<feature type="domain" description="SH3b" evidence="1">
    <location>
        <begin position="75"/>
        <end position="139"/>
    </location>
</feature>
<proteinExistence type="predicted"/>